<evidence type="ECO:0000313" key="2">
    <source>
        <dbReference type="EnsemblMetazoa" id="HelroP173140"/>
    </source>
</evidence>
<dbReference type="EnsemblMetazoa" id="HelroT173140">
    <property type="protein sequence ID" value="HelroP173140"/>
    <property type="gene ID" value="HelroG173140"/>
</dbReference>
<dbReference type="EMBL" id="AMQM01004458">
    <property type="status" value="NOT_ANNOTATED_CDS"/>
    <property type="molecule type" value="Genomic_DNA"/>
</dbReference>
<dbReference type="AlphaFoldDB" id="T1F6F9"/>
<organism evidence="2 3">
    <name type="scientific">Helobdella robusta</name>
    <name type="common">Californian leech</name>
    <dbReference type="NCBI Taxonomy" id="6412"/>
    <lineage>
        <taxon>Eukaryota</taxon>
        <taxon>Metazoa</taxon>
        <taxon>Spiralia</taxon>
        <taxon>Lophotrochozoa</taxon>
        <taxon>Annelida</taxon>
        <taxon>Clitellata</taxon>
        <taxon>Hirudinea</taxon>
        <taxon>Rhynchobdellida</taxon>
        <taxon>Glossiphoniidae</taxon>
        <taxon>Helobdella</taxon>
    </lineage>
</organism>
<reference evidence="1 3" key="2">
    <citation type="journal article" date="2013" name="Nature">
        <title>Insights into bilaterian evolution from three spiralian genomes.</title>
        <authorList>
            <person name="Simakov O."/>
            <person name="Marletaz F."/>
            <person name="Cho S.J."/>
            <person name="Edsinger-Gonzales E."/>
            <person name="Havlak P."/>
            <person name="Hellsten U."/>
            <person name="Kuo D.H."/>
            <person name="Larsson T."/>
            <person name="Lv J."/>
            <person name="Arendt D."/>
            <person name="Savage R."/>
            <person name="Osoegawa K."/>
            <person name="de Jong P."/>
            <person name="Grimwood J."/>
            <person name="Chapman J.A."/>
            <person name="Shapiro H."/>
            <person name="Aerts A."/>
            <person name="Otillar R.P."/>
            <person name="Terry A.Y."/>
            <person name="Boore J.L."/>
            <person name="Grigoriev I.V."/>
            <person name="Lindberg D.R."/>
            <person name="Seaver E.C."/>
            <person name="Weisblat D.A."/>
            <person name="Putnam N.H."/>
            <person name="Rokhsar D.S."/>
        </authorList>
    </citation>
    <scope>NUCLEOTIDE SEQUENCE</scope>
</reference>
<dbReference type="CTD" id="20204408"/>
<proteinExistence type="predicted"/>
<accession>T1F6F9</accession>
<dbReference type="HOGENOM" id="CLU_1074718_0_0_1"/>
<evidence type="ECO:0000313" key="1">
    <source>
        <dbReference type="EMBL" id="ESO04066.1"/>
    </source>
</evidence>
<dbReference type="Proteomes" id="UP000015101">
    <property type="component" value="Unassembled WGS sequence"/>
</dbReference>
<sequence>MNSKQNTMKNHQWLTWKADSNSKTTLRGTFDPKVRSTAYNSGHEINCNCTALCASSKKARPTAYKTGDLKWSRCDNIQEVRKSGGMLRKIWRPLLEYQTWHFKYWIALLDAPWRSSTGWKGEGLTSVLCRKQETRWKSNGVSLTGSYKLFWNGQKTVQNGVGIFIRESLAQNVLEVVRISSRLMLINLRTEKQVLTAYAPQTDESEDAKNDFWNTLSDAVKKTPSSEIPLIFNGRVGDKGNGFHGVMEALATSLKTKTL</sequence>
<dbReference type="RefSeq" id="XP_009018002.1">
    <property type="nucleotide sequence ID" value="XM_009019754.1"/>
</dbReference>
<name>T1F6F9_HELRO</name>
<reference evidence="3" key="1">
    <citation type="submission" date="2012-12" db="EMBL/GenBank/DDBJ databases">
        <authorList>
            <person name="Hellsten U."/>
            <person name="Grimwood J."/>
            <person name="Chapman J.A."/>
            <person name="Shapiro H."/>
            <person name="Aerts A."/>
            <person name="Otillar R.P."/>
            <person name="Terry A.Y."/>
            <person name="Boore J.L."/>
            <person name="Simakov O."/>
            <person name="Marletaz F."/>
            <person name="Cho S.-J."/>
            <person name="Edsinger-Gonzales E."/>
            <person name="Havlak P."/>
            <person name="Kuo D.-H."/>
            <person name="Larsson T."/>
            <person name="Lv J."/>
            <person name="Arendt D."/>
            <person name="Savage R."/>
            <person name="Osoegawa K."/>
            <person name="de Jong P."/>
            <person name="Lindberg D.R."/>
            <person name="Seaver E.C."/>
            <person name="Weisblat D.A."/>
            <person name="Putnam N.H."/>
            <person name="Grigoriev I.V."/>
            <person name="Rokhsar D.S."/>
        </authorList>
    </citation>
    <scope>NUCLEOTIDE SEQUENCE</scope>
</reference>
<dbReference type="EMBL" id="KB096551">
    <property type="protein sequence ID" value="ESO04066.1"/>
    <property type="molecule type" value="Genomic_DNA"/>
</dbReference>
<dbReference type="InParanoid" id="T1F6F9"/>
<evidence type="ECO:0000313" key="3">
    <source>
        <dbReference type="Proteomes" id="UP000015101"/>
    </source>
</evidence>
<keyword evidence="3" id="KW-1185">Reference proteome</keyword>
<protein>
    <submittedName>
        <fullName evidence="1 2">Uncharacterized protein</fullName>
    </submittedName>
</protein>
<dbReference type="OrthoDB" id="410104at2759"/>
<dbReference type="Gene3D" id="3.60.10.10">
    <property type="entry name" value="Endonuclease/exonuclease/phosphatase"/>
    <property type="match status" value="1"/>
</dbReference>
<dbReference type="InterPro" id="IPR036691">
    <property type="entry name" value="Endo/exonu/phosph_ase_sf"/>
</dbReference>
<reference evidence="2" key="3">
    <citation type="submission" date="2015-06" db="UniProtKB">
        <authorList>
            <consortium name="EnsemblMetazoa"/>
        </authorList>
    </citation>
    <scope>IDENTIFICATION</scope>
</reference>
<dbReference type="GeneID" id="20204408"/>
<gene>
    <name evidence="2" type="primary">20204408</name>
    <name evidence="1" type="ORF">HELRODRAFT_173140</name>
</gene>
<dbReference type="KEGG" id="hro:HELRODRAFT_173140"/>